<dbReference type="Proteomes" id="UP001212821">
    <property type="component" value="Chromosome"/>
</dbReference>
<dbReference type="Gene3D" id="1.20.58.220">
    <property type="entry name" value="Phosphate transport system protein phou homolog 2, domain 2"/>
    <property type="match status" value="1"/>
</dbReference>
<evidence type="ECO:0000313" key="2">
    <source>
        <dbReference type="Proteomes" id="UP001212821"/>
    </source>
</evidence>
<accession>A0ABY7PVM5</accession>
<name>A0ABY7PVM5_9ACTN</name>
<protein>
    <submittedName>
        <fullName evidence="1">Uncharacterized protein</fullName>
    </submittedName>
</protein>
<organism evidence="1 2">
    <name type="scientific">Kitasatospora cathayae</name>
    <dbReference type="NCBI Taxonomy" id="3004092"/>
    <lineage>
        <taxon>Bacteria</taxon>
        <taxon>Bacillati</taxon>
        <taxon>Actinomycetota</taxon>
        <taxon>Actinomycetes</taxon>
        <taxon>Kitasatosporales</taxon>
        <taxon>Streptomycetaceae</taxon>
        <taxon>Kitasatospora</taxon>
    </lineage>
</organism>
<gene>
    <name evidence="1" type="ORF">O1G21_00425</name>
</gene>
<dbReference type="SUPFAM" id="SSF109755">
    <property type="entry name" value="PhoU-like"/>
    <property type="match status" value="1"/>
</dbReference>
<reference evidence="2" key="1">
    <citation type="submission" date="2022-12" db="EMBL/GenBank/DDBJ databases">
        <authorList>
            <person name="Mo P."/>
        </authorList>
    </citation>
    <scope>NUCLEOTIDE SEQUENCE [LARGE SCALE GENOMIC DNA]</scope>
    <source>
        <strain evidence="2">HUAS 3-15</strain>
    </source>
</reference>
<proteinExistence type="predicted"/>
<evidence type="ECO:0000313" key="1">
    <source>
        <dbReference type="EMBL" id="WBP84467.1"/>
    </source>
</evidence>
<dbReference type="RefSeq" id="WP_270139711.1">
    <property type="nucleotide sequence ID" value="NZ_CP115450.1"/>
</dbReference>
<keyword evidence="2" id="KW-1185">Reference proteome</keyword>
<sequence length="201" mass="20896">MSGMSGYRALVGELADLVRLAHSALRGATAVLTDPATGPEAIAPAEKALAELRARIEEDAATALGGRAGVVVGVHVGCELEALGQLVQGLLEAAWTRQEREPYGDRLLAPLRGIAQAALDLVARAADALESGAPEGVTHVLTELLEVGQRQRLLYELLLRDEAADPVDAADLVLLACCYQQCADHAGAIARHAALFAHAGA</sequence>
<dbReference type="EMBL" id="CP115450">
    <property type="protein sequence ID" value="WBP84467.1"/>
    <property type="molecule type" value="Genomic_DNA"/>
</dbReference>
<dbReference type="InterPro" id="IPR038078">
    <property type="entry name" value="PhoU-like_sf"/>
</dbReference>